<evidence type="ECO:0000313" key="1">
    <source>
        <dbReference type="EMBL" id="UXX84089.1"/>
    </source>
</evidence>
<evidence type="ECO:0000313" key="2">
    <source>
        <dbReference type="Proteomes" id="UP001064087"/>
    </source>
</evidence>
<protein>
    <submittedName>
        <fullName evidence="1">Uncharacterized protein</fullName>
    </submittedName>
</protein>
<dbReference type="EMBL" id="CP106738">
    <property type="protein sequence ID" value="UXX84089.1"/>
    <property type="molecule type" value="Genomic_DNA"/>
</dbReference>
<sequence length="111" mass="12588">MSRNRWHMLRDDDSVTLARRVPVRFDLVVRTKLPAARKDRIAHQIRQDLWRALRGLRGFAPAVQVTDTQDGLTIAAGGEVSGRFPQAEAESRLRAVLEDAANRARWVRCAT</sequence>
<reference evidence="1" key="1">
    <citation type="submission" date="2022-10" db="EMBL/GenBank/DDBJ databases">
        <title>Roseovarius pelagicus sp. nov., isolated from Arctic seawater.</title>
        <authorList>
            <person name="Hong Y.W."/>
            <person name="Hwang C.Y."/>
        </authorList>
    </citation>
    <scope>NUCLEOTIDE SEQUENCE</scope>
    <source>
        <strain evidence="1">HL-MP18</strain>
    </source>
</reference>
<proteinExistence type="predicted"/>
<accession>A0ABY6DD57</accession>
<dbReference type="Proteomes" id="UP001064087">
    <property type="component" value="Chromosome"/>
</dbReference>
<name>A0ABY6DD57_9RHOB</name>
<organism evidence="1 2">
    <name type="scientific">Roseovarius pelagicus</name>
    <dbReference type="NCBI Taxonomy" id="2980108"/>
    <lineage>
        <taxon>Bacteria</taxon>
        <taxon>Pseudomonadati</taxon>
        <taxon>Pseudomonadota</taxon>
        <taxon>Alphaproteobacteria</taxon>
        <taxon>Rhodobacterales</taxon>
        <taxon>Roseobacteraceae</taxon>
        <taxon>Roseovarius</taxon>
    </lineage>
</organism>
<gene>
    <name evidence="1" type="ORF">N7U68_05395</name>
</gene>
<keyword evidence="2" id="KW-1185">Reference proteome</keyword>
<dbReference type="RefSeq" id="WP_165197492.1">
    <property type="nucleotide sequence ID" value="NZ_CP106738.1"/>
</dbReference>